<evidence type="ECO:0000256" key="1">
    <source>
        <dbReference type="ARBA" id="ARBA00006479"/>
    </source>
</evidence>
<dbReference type="RefSeq" id="WP_301638185.1">
    <property type="nucleotide sequence ID" value="NZ_JADYTN010000015.1"/>
</dbReference>
<dbReference type="Gene3D" id="3.30.420.40">
    <property type="match status" value="2"/>
</dbReference>
<dbReference type="Pfam" id="PF00480">
    <property type="entry name" value="ROK"/>
    <property type="match status" value="1"/>
</dbReference>
<dbReference type="PANTHER" id="PTHR18964">
    <property type="entry name" value="ROK (REPRESSOR, ORF, KINASE) FAMILY"/>
    <property type="match status" value="1"/>
</dbReference>
<keyword evidence="3" id="KW-1185">Reference proteome</keyword>
<gene>
    <name evidence="2" type="ORF">I6E12_07880</name>
</gene>
<sequence>MLHERIKTRVVGVDINVDQTTYAVIDIRGHIIARDSFSSEDYPKINDYILKLSESILEIVEANGGYESVRSIGISAPSANQVTGCIENAPNLPWKGVVPLAAMLRDSLGIAVVLGNDAYSFALGEHAFGPAHGMKNFILVTIGSGTGSRFFSNGEVYNGNHGFSGEVGHICVEPGGRLCGCGKRGCLETYTAQKGFIQTAREVLAESELPSTLRSVDKLTVRAIAEEAVAGDELAKEVLHRTAEYLGLALANYASLVNPEAIILTGDVTKGDQMLLEMVNEVFESHVFHNMKGKVKLLLSQIDEQELNLLGASVMAWDVKEYSLFL</sequence>
<proteinExistence type="inferred from homology"/>
<comment type="caution">
    <text evidence="2">The sequence shown here is derived from an EMBL/GenBank/DDBJ whole genome shotgun (WGS) entry which is preliminary data.</text>
</comment>
<organism evidence="2 3">
    <name type="scientific">Xylanibacter brevis</name>
    <dbReference type="NCBI Taxonomy" id="83231"/>
    <lineage>
        <taxon>Bacteria</taxon>
        <taxon>Pseudomonadati</taxon>
        <taxon>Bacteroidota</taxon>
        <taxon>Bacteroidia</taxon>
        <taxon>Bacteroidales</taxon>
        <taxon>Prevotellaceae</taxon>
        <taxon>Xylanibacter</taxon>
    </lineage>
</organism>
<dbReference type="PANTHER" id="PTHR18964:SF149">
    <property type="entry name" value="BIFUNCTIONAL UDP-N-ACETYLGLUCOSAMINE 2-EPIMERASE_N-ACETYLMANNOSAMINE KINASE"/>
    <property type="match status" value="1"/>
</dbReference>
<evidence type="ECO:0000313" key="2">
    <source>
        <dbReference type="EMBL" id="MCF2564028.1"/>
    </source>
</evidence>
<accession>A0ABS9CG78</accession>
<name>A0ABS9CG78_9BACT</name>
<dbReference type="SUPFAM" id="SSF53067">
    <property type="entry name" value="Actin-like ATPase domain"/>
    <property type="match status" value="1"/>
</dbReference>
<reference evidence="2 3" key="1">
    <citation type="submission" date="2020-12" db="EMBL/GenBank/DDBJ databases">
        <title>Whole genome sequences of gut porcine anaerobes.</title>
        <authorList>
            <person name="Kubasova T."/>
            <person name="Jahodarova E."/>
            <person name="Rychlik I."/>
        </authorList>
    </citation>
    <scope>NUCLEOTIDE SEQUENCE [LARGE SCALE GENOMIC DNA]</scope>
    <source>
        <strain evidence="2 3">An925</strain>
    </source>
</reference>
<protein>
    <submittedName>
        <fullName evidence="2">ROK family protein</fullName>
    </submittedName>
</protein>
<dbReference type="InterPro" id="IPR043129">
    <property type="entry name" value="ATPase_NBD"/>
</dbReference>
<evidence type="ECO:0000313" key="3">
    <source>
        <dbReference type="Proteomes" id="UP001200470"/>
    </source>
</evidence>
<dbReference type="InterPro" id="IPR000600">
    <property type="entry name" value="ROK"/>
</dbReference>
<dbReference type="Proteomes" id="UP001200470">
    <property type="component" value="Unassembled WGS sequence"/>
</dbReference>
<dbReference type="EMBL" id="JADYTN010000015">
    <property type="protein sequence ID" value="MCF2564028.1"/>
    <property type="molecule type" value="Genomic_DNA"/>
</dbReference>
<comment type="similarity">
    <text evidence="1">Belongs to the ROK (NagC/XylR) family.</text>
</comment>